<dbReference type="UniPathway" id="UPA00219"/>
<evidence type="ECO:0000256" key="2">
    <source>
        <dbReference type="ARBA" id="ARBA00005992"/>
    </source>
</evidence>
<evidence type="ECO:0000256" key="7">
    <source>
        <dbReference type="ARBA" id="ARBA00022984"/>
    </source>
</evidence>
<dbReference type="Proteomes" id="UP000005824">
    <property type="component" value="Unassembled WGS sequence"/>
</dbReference>
<dbReference type="GO" id="GO:0071555">
    <property type="term" value="P:cell wall organization"/>
    <property type="evidence" value="ECO:0007669"/>
    <property type="project" value="UniProtKB-UniRule"/>
</dbReference>
<comment type="pathway">
    <text evidence="1 9">Cell wall biogenesis; peptidoglycan biosynthesis.</text>
</comment>
<dbReference type="PANTHER" id="PTHR30582">
    <property type="entry name" value="L,D-TRANSPEPTIDASE"/>
    <property type="match status" value="1"/>
</dbReference>
<keyword evidence="7 9" id="KW-0573">Peptidoglycan synthesis</keyword>
<reference evidence="12 13" key="1">
    <citation type="journal article" date="2011" name="J. Bacteriol.">
        <title>Genome sequence of Chthoniobacter flavus Ellin428, an aerobic heterotrophic soil bacterium.</title>
        <authorList>
            <person name="Kant R."/>
            <person name="van Passel M.W."/>
            <person name="Palva A."/>
            <person name="Lucas S."/>
            <person name="Lapidus A."/>
            <person name="Glavina Del Rio T."/>
            <person name="Dalin E."/>
            <person name="Tice H."/>
            <person name="Bruce D."/>
            <person name="Goodwin L."/>
            <person name="Pitluck S."/>
            <person name="Larimer F.W."/>
            <person name="Land M.L."/>
            <person name="Hauser L."/>
            <person name="Sangwan P."/>
            <person name="de Vos W.M."/>
            <person name="Janssen P.H."/>
            <person name="Smidt H."/>
        </authorList>
    </citation>
    <scope>NUCLEOTIDE SEQUENCE [LARGE SCALE GENOMIC DNA]</scope>
    <source>
        <strain evidence="12 13">Ellin428</strain>
    </source>
</reference>
<proteinExistence type="inferred from homology"/>
<accession>B4D0S1</accession>
<dbReference type="GO" id="GO:0005576">
    <property type="term" value="C:extracellular region"/>
    <property type="evidence" value="ECO:0007669"/>
    <property type="project" value="TreeGrafter"/>
</dbReference>
<evidence type="ECO:0000256" key="6">
    <source>
        <dbReference type="ARBA" id="ARBA00022960"/>
    </source>
</evidence>
<protein>
    <submittedName>
        <fullName evidence="12">ErfK/YbiS/YcfS/YnhG family protein</fullName>
    </submittedName>
</protein>
<dbReference type="EMBL" id="ABVL01000006">
    <property type="protein sequence ID" value="EDY19933.1"/>
    <property type="molecule type" value="Genomic_DNA"/>
</dbReference>
<dbReference type="Gene3D" id="2.40.440.10">
    <property type="entry name" value="L,D-transpeptidase catalytic domain-like"/>
    <property type="match status" value="1"/>
</dbReference>
<evidence type="ECO:0000313" key="12">
    <source>
        <dbReference type="EMBL" id="EDY19933.1"/>
    </source>
</evidence>
<feature type="domain" description="L,D-TPase catalytic" evidence="11">
    <location>
        <begin position="28"/>
        <end position="175"/>
    </location>
</feature>
<evidence type="ECO:0000256" key="3">
    <source>
        <dbReference type="ARBA" id="ARBA00022676"/>
    </source>
</evidence>
<dbReference type="eggNOG" id="COG1376">
    <property type="taxonomic scope" value="Bacteria"/>
</dbReference>
<dbReference type="GO" id="GO:0071972">
    <property type="term" value="F:peptidoglycan L,D-transpeptidase activity"/>
    <property type="evidence" value="ECO:0007669"/>
    <property type="project" value="TreeGrafter"/>
</dbReference>
<evidence type="ECO:0000256" key="1">
    <source>
        <dbReference type="ARBA" id="ARBA00004752"/>
    </source>
</evidence>
<keyword evidence="5" id="KW-0378">Hydrolase</keyword>
<comment type="caution">
    <text evidence="12">The sequence shown here is derived from an EMBL/GenBank/DDBJ whole genome shotgun (WGS) entry which is preliminary data.</text>
</comment>
<keyword evidence="6 9" id="KW-0133">Cell shape</keyword>
<feature type="chain" id="PRO_5002800363" evidence="10">
    <location>
        <begin position="26"/>
        <end position="200"/>
    </location>
</feature>
<dbReference type="PROSITE" id="PS52029">
    <property type="entry name" value="LD_TPASE"/>
    <property type="match status" value="1"/>
</dbReference>
<keyword evidence="3" id="KW-0328">Glycosyltransferase</keyword>
<dbReference type="STRING" id="497964.CfE428DRAFT_2522"/>
<evidence type="ECO:0000256" key="5">
    <source>
        <dbReference type="ARBA" id="ARBA00022801"/>
    </source>
</evidence>
<feature type="active site" description="Nucleophile" evidence="9">
    <location>
        <position position="151"/>
    </location>
</feature>
<dbReference type="GO" id="GO:0008360">
    <property type="term" value="P:regulation of cell shape"/>
    <property type="evidence" value="ECO:0007669"/>
    <property type="project" value="UniProtKB-UniRule"/>
</dbReference>
<evidence type="ECO:0000313" key="13">
    <source>
        <dbReference type="Proteomes" id="UP000005824"/>
    </source>
</evidence>
<keyword evidence="8 9" id="KW-0961">Cell wall biogenesis/degradation</keyword>
<comment type="similarity">
    <text evidence="2">Belongs to the YkuD family.</text>
</comment>
<dbReference type="InParanoid" id="B4D0S1"/>
<sequence precursor="true">MKPRRCFSILTTLAILCLSRVVAMATTPEIIISVPDQQMVIMENGVLAAHYPISTSKFGLGDQPSSYATPLGLLEVAAKVGDGAPMGAVFKGQHMTGEIIPPNAPGRDPIVTRILHLRGMEAGNARAYDRGIYIHGTPEEARIGRPASYGCIRMRSKDVVRVFDAVPVGTKITIVNSPLRHALAEYAVQHVSQSRHVAAN</sequence>
<dbReference type="SUPFAM" id="SSF141523">
    <property type="entry name" value="L,D-transpeptidase catalytic domain-like"/>
    <property type="match status" value="1"/>
</dbReference>
<dbReference type="PANTHER" id="PTHR30582:SF24">
    <property type="entry name" value="L,D-TRANSPEPTIDASE ERFK_SRFK-RELATED"/>
    <property type="match status" value="1"/>
</dbReference>
<dbReference type="InterPro" id="IPR050979">
    <property type="entry name" value="LD-transpeptidase"/>
</dbReference>
<feature type="active site" description="Proton donor/acceptor" evidence="9">
    <location>
        <position position="135"/>
    </location>
</feature>
<feature type="signal peptide" evidence="10">
    <location>
        <begin position="1"/>
        <end position="25"/>
    </location>
</feature>
<organism evidence="12 13">
    <name type="scientific">Chthoniobacter flavus Ellin428</name>
    <dbReference type="NCBI Taxonomy" id="497964"/>
    <lineage>
        <taxon>Bacteria</taxon>
        <taxon>Pseudomonadati</taxon>
        <taxon>Verrucomicrobiota</taxon>
        <taxon>Spartobacteria</taxon>
        <taxon>Chthoniobacterales</taxon>
        <taxon>Chthoniobacteraceae</taxon>
        <taxon>Chthoniobacter</taxon>
    </lineage>
</organism>
<dbReference type="InterPro" id="IPR038063">
    <property type="entry name" value="Transpep_catalytic_dom"/>
</dbReference>
<evidence type="ECO:0000256" key="9">
    <source>
        <dbReference type="PROSITE-ProRule" id="PRU01373"/>
    </source>
</evidence>
<name>B4D0S1_9BACT</name>
<evidence type="ECO:0000256" key="10">
    <source>
        <dbReference type="SAM" id="SignalP"/>
    </source>
</evidence>
<evidence type="ECO:0000259" key="11">
    <source>
        <dbReference type="PROSITE" id="PS52029"/>
    </source>
</evidence>
<dbReference type="Pfam" id="PF03734">
    <property type="entry name" value="YkuD"/>
    <property type="match status" value="1"/>
</dbReference>
<dbReference type="AlphaFoldDB" id="B4D0S1"/>
<dbReference type="RefSeq" id="WP_006979847.1">
    <property type="nucleotide sequence ID" value="NZ_ABVL01000006.1"/>
</dbReference>
<evidence type="ECO:0000256" key="4">
    <source>
        <dbReference type="ARBA" id="ARBA00022679"/>
    </source>
</evidence>
<keyword evidence="13" id="KW-1185">Reference proteome</keyword>
<dbReference type="InterPro" id="IPR005490">
    <property type="entry name" value="LD_TPept_cat_dom"/>
</dbReference>
<gene>
    <name evidence="12" type="ORF">CfE428DRAFT_2522</name>
</gene>
<dbReference type="CDD" id="cd16913">
    <property type="entry name" value="YkuD_like"/>
    <property type="match status" value="1"/>
</dbReference>
<dbReference type="GO" id="GO:0018104">
    <property type="term" value="P:peptidoglycan-protein cross-linking"/>
    <property type="evidence" value="ECO:0007669"/>
    <property type="project" value="TreeGrafter"/>
</dbReference>
<keyword evidence="10" id="KW-0732">Signal</keyword>
<dbReference type="GO" id="GO:0016757">
    <property type="term" value="F:glycosyltransferase activity"/>
    <property type="evidence" value="ECO:0007669"/>
    <property type="project" value="UniProtKB-KW"/>
</dbReference>
<keyword evidence="4" id="KW-0808">Transferase</keyword>
<evidence type="ECO:0000256" key="8">
    <source>
        <dbReference type="ARBA" id="ARBA00023316"/>
    </source>
</evidence>